<comment type="caution">
    <text evidence="1">The sequence shown here is derived from an EMBL/GenBank/DDBJ whole genome shotgun (WGS) entry which is preliminary data.</text>
</comment>
<dbReference type="AlphaFoldDB" id="A0A1Y2CGE5"/>
<sequence length="221" mass="24312">MEVESVLQQMATCSAVLSIAQEAAKADEAELTRRVQGRAVLDRRRNSFAAAAESARVEWTARRAKADEAEFEFAAADAECRVRLDLLVAKKAAIQETLGVVARLKDSIKSTTHSTQLPIIENLIPTSTSTSVISLEAPRAFAESIGPNVRRRGVALPSQDSLFQTSSAGLMCKTIDYRPRPYPPRISKDYKIKKEACTQSVSAYRNEGQKRLSRVRGEKEG</sequence>
<organism evidence="1 2">
    <name type="scientific">Rhizoclosmatium globosum</name>
    <dbReference type="NCBI Taxonomy" id="329046"/>
    <lineage>
        <taxon>Eukaryota</taxon>
        <taxon>Fungi</taxon>
        <taxon>Fungi incertae sedis</taxon>
        <taxon>Chytridiomycota</taxon>
        <taxon>Chytridiomycota incertae sedis</taxon>
        <taxon>Chytridiomycetes</taxon>
        <taxon>Chytridiales</taxon>
        <taxon>Chytriomycetaceae</taxon>
        <taxon>Rhizoclosmatium</taxon>
    </lineage>
</organism>
<gene>
    <name evidence="1" type="ORF">BCR33DRAFT_849632</name>
</gene>
<dbReference type="Proteomes" id="UP000193642">
    <property type="component" value="Unassembled WGS sequence"/>
</dbReference>
<name>A0A1Y2CGE5_9FUNG</name>
<evidence type="ECO:0000313" key="2">
    <source>
        <dbReference type="Proteomes" id="UP000193642"/>
    </source>
</evidence>
<accession>A0A1Y2CGE5</accession>
<keyword evidence="2" id="KW-1185">Reference proteome</keyword>
<proteinExistence type="predicted"/>
<dbReference type="EMBL" id="MCGO01000018">
    <property type="protein sequence ID" value="ORY45996.1"/>
    <property type="molecule type" value="Genomic_DNA"/>
</dbReference>
<evidence type="ECO:0000313" key="1">
    <source>
        <dbReference type="EMBL" id="ORY45996.1"/>
    </source>
</evidence>
<protein>
    <submittedName>
        <fullName evidence="1">Uncharacterized protein</fullName>
    </submittedName>
</protein>
<reference evidence="1 2" key="1">
    <citation type="submission" date="2016-07" db="EMBL/GenBank/DDBJ databases">
        <title>Pervasive Adenine N6-methylation of Active Genes in Fungi.</title>
        <authorList>
            <consortium name="DOE Joint Genome Institute"/>
            <person name="Mondo S.J."/>
            <person name="Dannebaum R.O."/>
            <person name="Kuo R.C."/>
            <person name="Labutti K."/>
            <person name="Haridas S."/>
            <person name="Kuo A."/>
            <person name="Salamov A."/>
            <person name="Ahrendt S.R."/>
            <person name="Lipzen A."/>
            <person name="Sullivan W."/>
            <person name="Andreopoulos W.B."/>
            <person name="Clum A."/>
            <person name="Lindquist E."/>
            <person name="Daum C."/>
            <person name="Ramamoorthy G.K."/>
            <person name="Gryganskyi A."/>
            <person name="Culley D."/>
            <person name="Magnuson J.K."/>
            <person name="James T.Y."/>
            <person name="O'Malley M.A."/>
            <person name="Stajich J.E."/>
            <person name="Spatafora J.W."/>
            <person name="Visel A."/>
            <person name="Grigoriev I.V."/>
        </authorList>
    </citation>
    <scope>NUCLEOTIDE SEQUENCE [LARGE SCALE GENOMIC DNA]</scope>
    <source>
        <strain evidence="1 2">JEL800</strain>
    </source>
</reference>